<gene>
    <name evidence="1" type="ORF">BN8_06382</name>
</gene>
<organism evidence="1 2">
    <name type="scientific">Fibrisoma limi BUZ 3</name>
    <dbReference type="NCBI Taxonomy" id="1185876"/>
    <lineage>
        <taxon>Bacteria</taxon>
        <taxon>Pseudomonadati</taxon>
        <taxon>Bacteroidota</taxon>
        <taxon>Cytophagia</taxon>
        <taxon>Cytophagales</taxon>
        <taxon>Spirosomataceae</taxon>
        <taxon>Fibrisoma</taxon>
    </lineage>
</organism>
<comment type="caution">
    <text evidence="1">The sequence shown here is derived from an EMBL/GenBank/DDBJ whole genome shotgun (WGS) entry which is preliminary data.</text>
</comment>
<proteinExistence type="predicted"/>
<sequence length="32" mass="3955">MYKVVRFNIYYFIEKLVAYYLSIKLSDLKSVF</sequence>
<accession>I2GSV9</accession>
<dbReference type="EMBL" id="CAIT01000010">
    <property type="protein sequence ID" value="CCH56988.1"/>
    <property type="molecule type" value="Genomic_DNA"/>
</dbReference>
<reference evidence="1 2" key="1">
    <citation type="journal article" date="2012" name="J. Bacteriol.">
        <title>Genome Sequence of the Filamentous Bacterium Fibrisoma limi BUZ 3T.</title>
        <authorList>
            <person name="Filippini M."/>
            <person name="Qi W."/>
            <person name="Jaenicke S."/>
            <person name="Goesmann A."/>
            <person name="Smits T.H."/>
            <person name="Bagheri H.C."/>
        </authorList>
    </citation>
    <scope>NUCLEOTIDE SEQUENCE [LARGE SCALE GENOMIC DNA]</scope>
    <source>
        <strain evidence="2">BUZ 3T</strain>
    </source>
</reference>
<keyword evidence="2" id="KW-1185">Reference proteome</keyword>
<name>I2GSV9_9BACT</name>
<dbReference type="AlphaFoldDB" id="I2GSV9"/>
<evidence type="ECO:0000313" key="1">
    <source>
        <dbReference type="EMBL" id="CCH56988.1"/>
    </source>
</evidence>
<dbReference type="Proteomes" id="UP000009309">
    <property type="component" value="Unassembled WGS sequence"/>
</dbReference>
<protein>
    <submittedName>
        <fullName evidence="1">Uncharacterized protein</fullName>
    </submittedName>
</protein>
<dbReference type="STRING" id="1185876.BN8_06382"/>
<evidence type="ECO:0000313" key="2">
    <source>
        <dbReference type="Proteomes" id="UP000009309"/>
    </source>
</evidence>